<dbReference type="Proteomes" id="UP000318590">
    <property type="component" value="Unassembled WGS sequence"/>
</dbReference>
<organism evidence="3 4">
    <name type="scientific">Palleronia caenipelagi</name>
    <dbReference type="NCBI Taxonomy" id="2489174"/>
    <lineage>
        <taxon>Bacteria</taxon>
        <taxon>Pseudomonadati</taxon>
        <taxon>Pseudomonadota</taxon>
        <taxon>Alphaproteobacteria</taxon>
        <taxon>Rhodobacterales</taxon>
        <taxon>Roseobacteraceae</taxon>
        <taxon>Palleronia</taxon>
    </lineage>
</organism>
<name>A0A547PUE3_9RHOB</name>
<dbReference type="GO" id="GO:0003723">
    <property type="term" value="F:RNA binding"/>
    <property type="evidence" value="ECO:0007669"/>
    <property type="project" value="UniProtKB-KW"/>
</dbReference>
<keyword evidence="1" id="KW-0694">RNA-binding</keyword>
<comment type="caution">
    <text evidence="3">The sequence shown here is derived from an EMBL/GenBank/DDBJ whole genome shotgun (WGS) entry which is preliminary data.</text>
</comment>
<evidence type="ECO:0000313" key="3">
    <source>
        <dbReference type="EMBL" id="TRD17756.1"/>
    </source>
</evidence>
<evidence type="ECO:0000256" key="2">
    <source>
        <dbReference type="SAM" id="Phobius"/>
    </source>
</evidence>
<keyword evidence="2" id="KW-0812">Transmembrane</keyword>
<keyword evidence="2" id="KW-1133">Transmembrane helix</keyword>
<dbReference type="PROSITE" id="PS50889">
    <property type="entry name" value="S4"/>
    <property type="match status" value="1"/>
</dbReference>
<accession>A0A547PUE3</accession>
<feature type="transmembrane region" description="Helical" evidence="2">
    <location>
        <begin position="113"/>
        <end position="131"/>
    </location>
</feature>
<keyword evidence="4" id="KW-1185">Reference proteome</keyword>
<evidence type="ECO:0000256" key="1">
    <source>
        <dbReference type="PROSITE-ProRule" id="PRU00182"/>
    </source>
</evidence>
<evidence type="ECO:0008006" key="5">
    <source>
        <dbReference type="Google" id="ProtNLM"/>
    </source>
</evidence>
<gene>
    <name evidence="3" type="ORF">FEV53_12835</name>
</gene>
<evidence type="ECO:0000313" key="4">
    <source>
        <dbReference type="Proteomes" id="UP000318590"/>
    </source>
</evidence>
<dbReference type="EMBL" id="VFSV01000023">
    <property type="protein sequence ID" value="TRD17756.1"/>
    <property type="molecule type" value="Genomic_DNA"/>
</dbReference>
<protein>
    <recommendedName>
        <fullName evidence="5">FHA domain-containing protein</fullName>
    </recommendedName>
</protein>
<sequence length="258" mass="28181">MIGERLKVPGTEASLGGKGSGAEIAVSGVAHGLKTAEFRISRGRWVLEEIAQGQVRLNGRRPGRRNTLKSGDAIAVPGILPKEPIRLEVEIERDKNRSLLPVSLNLGKVNPQYVVVGIVYGLMFIFAAIYLRGGDEGRSTAQRAEIGAILWAEIEAAGPAANSEWILFDPTPQSFRDLRVVMASSLPEAERDAMAAKFVLTVEQRFAKARRLADIGLEEEAIEEYDLIIDLMDDDAELRTTQEALRERHAVSNAGGRP</sequence>
<keyword evidence="2" id="KW-0472">Membrane</keyword>
<dbReference type="AlphaFoldDB" id="A0A547PUE3"/>
<proteinExistence type="predicted"/>
<reference evidence="3 4" key="1">
    <citation type="submission" date="2019-06" db="EMBL/GenBank/DDBJ databases">
        <title>Paenimaribius caenipelagi gen. nov., sp. nov., isolated from a tidal flat.</title>
        <authorList>
            <person name="Yoon J.-H."/>
        </authorList>
    </citation>
    <scope>NUCLEOTIDE SEQUENCE [LARGE SCALE GENOMIC DNA]</scope>
    <source>
        <strain evidence="3 4">JBTF-M29</strain>
    </source>
</reference>